<dbReference type="RefSeq" id="WP_088094557.1">
    <property type="nucleotide sequence ID" value="NZ_MWPX01000048.1"/>
</dbReference>
<gene>
    <name evidence="1" type="ORF">BW425_24075</name>
</gene>
<comment type="caution">
    <text evidence="1">The sequence shown here is derived from an EMBL/GenBank/DDBJ whole genome shotgun (WGS) entry which is preliminary data.</text>
</comment>
<proteinExistence type="predicted"/>
<name>A0A1Y3M7F8_9BACI</name>
<organism evidence="1 2">
    <name type="scientific">Bacillus pseudomycoides</name>
    <dbReference type="NCBI Taxonomy" id="64104"/>
    <lineage>
        <taxon>Bacteria</taxon>
        <taxon>Bacillati</taxon>
        <taxon>Bacillota</taxon>
        <taxon>Bacilli</taxon>
        <taxon>Bacillales</taxon>
        <taxon>Bacillaceae</taxon>
        <taxon>Bacillus</taxon>
        <taxon>Bacillus cereus group</taxon>
    </lineage>
</organism>
<evidence type="ECO:0000313" key="2">
    <source>
        <dbReference type="Proteomes" id="UP000195321"/>
    </source>
</evidence>
<accession>A0A1Y3M7F8</accession>
<protein>
    <submittedName>
        <fullName evidence="1">Uncharacterized protein</fullName>
    </submittedName>
</protein>
<dbReference type="Proteomes" id="UP000195321">
    <property type="component" value="Unassembled WGS sequence"/>
</dbReference>
<reference evidence="1 2" key="1">
    <citation type="submission" date="2017-02" db="EMBL/GenBank/DDBJ databases">
        <title>Bacillus pseudomycoides isolate FSL K6-0042.</title>
        <authorList>
            <person name="Kovac J."/>
        </authorList>
    </citation>
    <scope>NUCLEOTIDE SEQUENCE [LARGE SCALE GENOMIC DNA]</scope>
    <source>
        <strain evidence="1 2">FSL K6-0042</strain>
    </source>
</reference>
<evidence type="ECO:0000313" key="1">
    <source>
        <dbReference type="EMBL" id="OUM46359.1"/>
    </source>
</evidence>
<sequence length="82" mass="10005">MKEIEKYMFLMEAALKYNISYETLKSRVKPSRANQNQLSNMIDRGIIRYFEPPRDPNKNYQRVQRSWLVTDEAMQEWFPKKN</sequence>
<dbReference type="AlphaFoldDB" id="A0A1Y3M7F8"/>
<dbReference type="EMBL" id="MWPX01000048">
    <property type="protein sequence ID" value="OUM46359.1"/>
    <property type="molecule type" value="Genomic_DNA"/>
</dbReference>